<evidence type="ECO:0000259" key="6">
    <source>
        <dbReference type="PROSITE" id="PS50977"/>
    </source>
</evidence>
<gene>
    <name evidence="7" type="ORF">H9642_02085</name>
</gene>
<reference evidence="7 8" key="1">
    <citation type="submission" date="2020-08" db="EMBL/GenBank/DDBJ databases">
        <title>A Genomic Blueprint of the Chicken Gut Microbiome.</title>
        <authorList>
            <person name="Gilroy R."/>
            <person name="Ravi A."/>
            <person name="Getino M."/>
            <person name="Pursley I."/>
            <person name="Horton D.L."/>
            <person name="Alikhan N.-F."/>
            <person name="Baker D."/>
            <person name="Gharbi K."/>
            <person name="Hall N."/>
            <person name="Watson M."/>
            <person name="Adriaenssens E.M."/>
            <person name="Foster-Nyarko E."/>
            <person name="Jarju S."/>
            <person name="Secka A."/>
            <person name="Antonio M."/>
            <person name="Oren A."/>
            <person name="Chaudhuri R."/>
            <person name="La Ragione R.M."/>
            <person name="Hildebrand F."/>
            <person name="Pallen M.J."/>
        </authorList>
    </citation>
    <scope>NUCLEOTIDE SEQUENCE [LARGE SCALE GENOMIC DNA]</scope>
    <source>
        <strain evidence="7 8">Sa2CUA2</strain>
    </source>
</reference>
<dbReference type="Proteomes" id="UP000611945">
    <property type="component" value="Unassembled WGS sequence"/>
</dbReference>
<dbReference type="Pfam" id="PF08361">
    <property type="entry name" value="TetR_C_2"/>
    <property type="match status" value="1"/>
</dbReference>
<evidence type="ECO:0000256" key="2">
    <source>
        <dbReference type="ARBA" id="ARBA00023015"/>
    </source>
</evidence>
<evidence type="ECO:0000256" key="5">
    <source>
        <dbReference type="PROSITE-ProRule" id="PRU00335"/>
    </source>
</evidence>
<feature type="domain" description="HTH tetR-type" evidence="6">
    <location>
        <begin position="9"/>
        <end position="69"/>
    </location>
</feature>
<dbReference type="Gene3D" id="1.10.357.10">
    <property type="entry name" value="Tetracycline Repressor, domain 2"/>
    <property type="match status" value="1"/>
</dbReference>
<dbReference type="PANTHER" id="PTHR30055">
    <property type="entry name" value="HTH-TYPE TRANSCRIPTIONAL REGULATOR RUTR"/>
    <property type="match status" value="1"/>
</dbReference>
<keyword evidence="3 5" id="KW-0238">DNA-binding</keyword>
<sequence length="208" mass="23699">MRRTKEDAEKTRTSILAAAEVLFMEKGVAHTSLEHIARAAGVTRGAVYWHFENKAHLFNDMLNQVRLPPEQLAEKLSSDPELSLQSLCNLCIAGLKLLTQSEQKRRLLTILMHRCEFTEELREAEDRNNLFIQQFIDICERLLTDCQTRGQLHPGISAFQASRAVHGMLIGLISDWLRAPHLFDPERDAAPMFEALFRGLIRDPLPKA</sequence>
<dbReference type="SUPFAM" id="SSF48498">
    <property type="entry name" value="Tetracyclin repressor-like, C-terminal domain"/>
    <property type="match status" value="1"/>
</dbReference>
<dbReference type="InterPro" id="IPR050109">
    <property type="entry name" value="HTH-type_TetR-like_transc_reg"/>
</dbReference>
<keyword evidence="2" id="KW-0805">Transcription regulation</keyword>
<dbReference type="InterPro" id="IPR009057">
    <property type="entry name" value="Homeodomain-like_sf"/>
</dbReference>
<dbReference type="RefSeq" id="WP_251834754.1">
    <property type="nucleotide sequence ID" value="NZ_JACSQG010000001.1"/>
</dbReference>
<keyword evidence="8" id="KW-1185">Reference proteome</keyword>
<dbReference type="InterPro" id="IPR023772">
    <property type="entry name" value="DNA-bd_HTH_TetR-type_CS"/>
</dbReference>
<feature type="DNA-binding region" description="H-T-H motif" evidence="5">
    <location>
        <begin position="32"/>
        <end position="51"/>
    </location>
</feature>
<evidence type="ECO:0000313" key="7">
    <source>
        <dbReference type="EMBL" id="MBD7975973.1"/>
    </source>
</evidence>
<protein>
    <submittedName>
        <fullName evidence="7">TetR family transcriptional regulator</fullName>
    </submittedName>
</protein>
<dbReference type="SUPFAM" id="SSF46689">
    <property type="entry name" value="Homeodomain-like"/>
    <property type="match status" value="1"/>
</dbReference>
<dbReference type="InterPro" id="IPR001647">
    <property type="entry name" value="HTH_TetR"/>
</dbReference>
<proteinExistence type="predicted"/>
<dbReference type="PANTHER" id="PTHR30055:SF240">
    <property type="entry name" value="HTH-TYPE TRANSCRIPTIONAL REGULATOR ACRR"/>
    <property type="match status" value="1"/>
</dbReference>
<dbReference type="Pfam" id="PF00440">
    <property type="entry name" value="TetR_N"/>
    <property type="match status" value="1"/>
</dbReference>
<evidence type="ECO:0000313" key="8">
    <source>
        <dbReference type="Proteomes" id="UP000611945"/>
    </source>
</evidence>
<dbReference type="PRINTS" id="PR00455">
    <property type="entry name" value="HTHTETR"/>
</dbReference>
<dbReference type="InterPro" id="IPR013572">
    <property type="entry name" value="Tscrpt_reg_MAATS_C"/>
</dbReference>
<dbReference type="PROSITE" id="PS50977">
    <property type="entry name" value="HTH_TETR_2"/>
    <property type="match status" value="1"/>
</dbReference>
<dbReference type="PROSITE" id="PS01081">
    <property type="entry name" value="HTH_TETR_1"/>
    <property type="match status" value="1"/>
</dbReference>
<keyword evidence="1" id="KW-0678">Repressor</keyword>
<name>A0ABR8TKE4_9PSED</name>
<evidence type="ECO:0000256" key="1">
    <source>
        <dbReference type="ARBA" id="ARBA00022491"/>
    </source>
</evidence>
<dbReference type="InterPro" id="IPR036271">
    <property type="entry name" value="Tet_transcr_reg_TetR-rel_C_sf"/>
</dbReference>
<evidence type="ECO:0000256" key="3">
    <source>
        <dbReference type="ARBA" id="ARBA00023125"/>
    </source>
</evidence>
<comment type="caution">
    <text evidence="7">The sequence shown here is derived from an EMBL/GenBank/DDBJ whole genome shotgun (WGS) entry which is preliminary data.</text>
</comment>
<dbReference type="EMBL" id="JACSQG010000001">
    <property type="protein sequence ID" value="MBD7975973.1"/>
    <property type="molecule type" value="Genomic_DNA"/>
</dbReference>
<keyword evidence="4" id="KW-0804">Transcription</keyword>
<evidence type="ECO:0000256" key="4">
    <source>
        <dbReference type="ARBA" id="ARBA00023163"/>
    </source>
</evidence>
<accession>A0ABR8TKE4</accession>
<organism evidence="7 8">
    <name type="scientific">Serpens gallinarum</name>
    <dbReference type="NCBI Taxonomy" id="2763075"/>
    <lineage>
        <taxon>Bacteria</taxon>
        <taxon>Pseudomonadati</taxon>
        <taxon>Pseudomonadota</taxon>
        <taxon>Gammaproteobacteria</taxon>
        <taxon>Pseudomonadales</taxon>
        <taxon>Pseudomonadaceae</taxon>
        <taxon>Pseudomonas</taxon>
    </lineage>
</organism>